<name>A0ABN2S5Z9_9PSEU</name>
<dbReference type="Proteomes" id="UP001501116">
    <property type="component" value="Unassembled WGS sequence"/>
</dbReference>
<feature type="chain" id="PRO_5047121129" description="Secreted protein" evidence="1">
    <location>
        <begin position="31"/>
        <end position="79"/>
    </location>
</feature>
<dbReference type="RefSeq" id="WP_344428229.1">
    <property type="nucleotide sequence ID" value="NZ_BAAANN010000033.1"/>
</dbReference>
<reference evidence="2 3" key="1">
    <citation type="journal article" date="2019" name="Int. J. Syst. Evol. Microbiol.">
        <title>The Global Catalogue of Microorganisms (GCM) 10K type strain sequencing project: providing services to taxonomists for standard genome sequencing and annotation.</title>
        <authorList>
            <consortium name="The Broad Institute Genomics Platform"/>
            <consortium name="The Broad Institute Genome Sequencing Center for Infectious Disease"/>
            <person name="Wu L."/>
            <person name="Ma J."/>
        </authorList>
    </citation>
    <scope>NUCLEOTIDE SEQUENCE [LARGE SCALE GENOMIC DNA]</scope>
    <source>
        <strain evidence="2 3">JCM 14545</strain>
    </source>
</reference>
<dbReference type="EMBL" id="BAAANN010000033">
    <property type="protein sequence ID" value="GAA1980772.1"/>
    <property type="molecule type" value="Genomic_DNA"/>
</dbReference>
<comment type="caution">
    <text evidence="2">The sequence shown here is derived from an EMBL/GenBank/DDBJ whole genome shotgun (WGS) entry which is preliminary data.</text>
</comment>
<keyword evidence="1" id="KW-0732">Signal</keyword>
<keyword evidence="3" id="KW-1185">Reference proteome</keyword>
<evidence type="ECO:0008006" key="4">
    <source>
        <dbReference type="Google" id="ProtNLM"/>
    </source>
</evidence>
<organism evidence="2 3">
    <name type="scientific">Amycolatopsis minnesotensis</name>
    <dbReference type="NCBI Taxonomy" id="337894"/>
    <lineage>
        <taxon>Bacteria</taxon>
        <taxon>Bacillati</taxon>
        <taxon>Actinomycetota</taxon>
        <taxon>Actinomycetes</taxon>
        <taxon>Pseudonocardiales</taxon>
        <taxon>Pseudonocardiaceae</taxon>
        <taxon>Amycolatopsis</taxon>
    </lineage>
</organism>
<proteinExistence type="predicted"/>
<feature type="signal peptide" evidence="1">
    <location>
        <begin position="1"/>
        <end position="30"/>
    </location>
</feature>
<evidence type="ECO:0000313" key="2">
    <source>
        <dbReference type="EMBL" id="GAA1980772.1"/>
    </source>
</evidence>
<sequence length="79" mass="8236">MAIARKLGAIGVLTAASAAIALSATGTASASWIAGTYHDPTDCQSAGNWLASQGRAHYFHCDYGIRAGQGPEWTLVVDW</sequence>
<accession>A0ABN2S5Z9</accession>
<evidence type="ECO:0000313" key="3">
    <source>
        <dbReference type="Proteomes" id="UP001501116"/>
    </source>
</evidence>
<gene>
    <name evidence="2" type="ORF">GCM10009754_66830</name>
</gene>
<evidence type="ECO:0000256" key="1">
    <source>
        <dbReference type="SAM" id="SignalP"/>
    </source>
</evidence>
<protein>
    <recommendedName>
        <fullName evidence="4">Secreted protein</fullName>
    </recommendedName>
</protein>